<dbReference type="EMBL" id="CAJNRF010001654">
    <property type="protein sequence ID" value="CAF2020540.1"/>
    <property type="molecule type" value="Genomic_DNA"/>
</dbReference>
<dbReference type="Proteomes" id="UP000663856">
    <property type="component" value="Unassembled WGS sequence"/>
</dbReference>
<accession>A0A816MW07</accession>
<evidence type="ECO:0000313" key="3">
    <source>
        <dbReference type="EMBL" id="CAF2020540.1"/>
    </source>
</evidence>
<feature type="transmembrane region" description="Helical" evidence="1">
    <location>
        <begin position="543"/>
        <end position="564"/>
    </location>
</feature>
<evidence type="ECO:0000256" key="1">
    <source>
        <dbReference type="SAM" id="Phobius"/>
    </source>
</evidence>
<protein>
    <submittedName>
        <fullName evidence="3">Uncharacterized protein</fullName>
    </submittedName>
</protein>
<keyword evidence="2" id="KW-0732">Signal</keyword>
<feature type="signal peptide" evidence="2">
    <location>
        <begin position="1"/>
        <end position="19"/>
    </location>
</feature>
<feature type="chain" id="PRO_5032527225" evidence="2">
    <location>
        <begin position="20"/>
        <end position="877"/>
    </location>
</feature>
<gene>
    <name evidence="3" type="ORF">WKI299_LOCUS5785</name>
</gene>
<proteinExistence type="predicted"/>
<feature type="transmembrane region" description="Helical" evidence="1">
    <location>
        <begin position="500"/>
        <end position="522"/>
    </location>
</feature>
<dbReference type="AlphaFoldDB" id="A0A816MW07"/>
<evidence type="ECO:0000313" key="4">
    <source>
        <dbReference type="Proteomes" id="UP000663856"/>
    </source>
</evidence>
<reference evidence="3" key="1">
    <citation type="submission" date="2021-02" db="EMBL/GenBank/DDBJ databases">
        <authorList>
            <person name="Nowell W R."/>
        </authorList>
    </citation>
    <scope>NUCLEOTIDE SEQUENCE</scope>
</reference>
<name>A0A816MW07_9BILA</name>
<sequence>MSIVVKILLVGLLAHQGLFYTKITTDYDLYGIKVAANDRFIATTDNWFRTFFFIFNDSNDTISCVVKYAATTCDFVYSIIVPMFNSSTSLIYNCIDLYGNNVIGVFTINSICECQSSNEKIITNYSTQDNFLVAIGADNASVYGFADDFMFFYALKLPFSISVWPNTFNISPRAIDIGFNVDYGVLVGYCQLTPSIASECGFIIQLNTSWSKPNIITKIPIRSALNFSWTDIRYIGVITQSRNYSAQTMMSVSVSWGSRRILIGISSLNIVLLYAFDNVSNPIGIYDNGIDSTGFGKSVAWLDAHGNKALILANWLSRSTNEWVSSSVQMYDIESDGFSSSVQPIYIYPNSQQKIFSKSNVFFIRLMCSISGDLITLDSSGSLSAVLSSPPDNFPDTNVRFFRSVSIPCIRGTNRDYAGIELCTPCPHGTFSSGCQKCNSNASFCPFGSIEELPYSTFQSIDQVQEYPDSPENTVFDDILLHNMFMLNWQSSHCALVSPMTWVLLFIVFGIIVALIVIISEIHCANQRNIHYRIKRILKNMDLIGEGELWIGGLLSVAVIVLVISACTFSAEFYHQYPIENMTDENSFACDVTLRNSKFSTNLQTMPQHRSSNKQIQPMFDLISAQQFYLKIDLIQTAFTCQDSLTIYHVMHYKLLVLPIAKCETSYNSSILSLTVSLPAQEISVQLILSGLKTVGAIRLGLIGPSASSTDGRYTLLELNFASTFTSSLVDQVLAPSSLFSLQLTPIINQTAPLSTDGLTVFSAIWSSSYDVKTSEIFNTENRYTFFKRIQTSVNVTIAKTVFYVNNIQEPIAKQTEIIFRNFLFIFLVLEAFGLLVLVVKLLIVPPLRTFIVRCRKSTEHSQTDHNTEMNNVSRSY</sequence>
<organism evidence="3 4">
    <name type="scientific">Rotaria magnacalcarata</name>
    <dbReference type="NCBI Taxonomy" id="392030"/>
    <lineage>
        <taxon>Eukaryota</taxon>
        <taxon>Metazoa</taxon>
        <taxon>Spiralia</taxon>
        <taxon>Gnathifera</taxon>
        <taxon>Rotifera</taxon>
        <taxon>Eurotatoria</taxon>
        <taxon>Bdelloidea</taxon>
        <taxon>Philodinida</taxon>
        <taxon>Philodinidae</taxon>
        <taxon>Rotaria</taxon>
    </lineage>
</organism>
<comment type="caution">
    <text evidence="3">The sequence shown here is derived from an EMBL/GenBank/DDBJ whole genome shotgun (WGS) entry which is preliminary data.</text>
</comment>
<feature type="transmembrane region" description="Helical" evidence="1">
    <location>
        <begin position="823"/>
        <end position="844"/>
    </location>
</feature>
<keyword evidence="1" id="KW-0812">Transmembrane</keyword>
<keyword evidence="1" id="KW-1133">Transmembrane helix</keyword>
<keyword evidence="1" id="KW-0472">Membrane</keyword>
<evidence type="ECO:0000256" key="2">
    <source>
        <dbReference type="SAM" id="SignalP"/>
    </source>
</evidence>